<protein>
    <submittedName>
        <fullName evidence="1">Uncharacterized protein</fullName>
    </submittedName>
</protein>
<accession>A0A1B0AU51</accession>
<name>A0A1B0AU51_9MUSC</name>
<evidence type="ECO:0000313" key="1">
    <source>
        <dbReference type="EnsemblMetazoa" id="GPPI008684-PA"/>
    </source>
</evidence>
<dbReference type="Proteomes" id="UP000092460">
    <property type="component" value="Unassembled WGS sequence"/>
</dbReference>
<organism evidence="1 2">
    <name type="scientific">Glossina palpalis gambiensis</name>
    <dbReference type="NCBI Taxonomy" id="67801"/>
    <lineage>
        <taxon>Eukaryota</taxon>
        <taxon>Metazoa</taxon>
        <taxon>Ecdysozoa</taxon>
        <taxon>Arthropoda</taxon>
        <taxon>Hexapoda</taxon>
        <taxon>Insecta</taxon>
        <taxon>Pterygota</taxon>
        <taxon>Neoptera</taxon>
        <taxon>Endopterygota</taxon>
        <taxon>Diptera</taxon>
        <taxon>Brachycera</taxon>
        <taxon>Muscomorpha</taxon>
        <taxon>Hippoboscoidea</taxon>
        <taxon>Glossinidae</taxon>
        <taxon>Glossina</taxon>
    </lineage>
</organism>
<dbReference type="VEuPathDB" id="VectorBase:GPPI008684"/>
<dbReference type="EnsemblMetazoa" id="GPPI008684-RA">
    <property type="protein sequence ID" value="GPPI008684-PA"/>
    <property type="gene ID" value="GPPI008684"/>
</dbReference>
<dbReference type="EMBL" id="JXJN01003515">
    <property type="status" value="NOT_ANNOTATED_CDS"/>
    <property type="molecule type" value="Genomic_DNA"/>
</dbReference>
<keyword evidence="2" id="KW-1185">Reference proteome</keyword>
<dbReference type="AlphaFoldDB" id="A0A1B0AU51"/>
<evidence type="ECO:0000313" key="2">
    <source>
        <dbReference type="Proteomes" id="UP000092460"/>
    </source>
</evidence>
<sequence length="157" mass="18717">MRYDVRSRRNIESIIRFRSTRKYLSSTTYLGLRSQVPKGNGYKWNKSLKFRERWLDAEFIRAVHIEISYSVIVTVTTFCKQRSTKMTAIDMKFYYNICSRWLVECLILFITNIFRVLTKVNAFAAKYQCVKFCLNEVKTTLVFLLKSPLKVEMLSYK</sequence>
<proteinExistence type="predicted"/>
<reference evidence="1" key="2">
    <citation type="submission" date="2020-05" db="UniProtKB">
        <authorList>
            <consortium name="EnsemblMetazoa"/>
        </authorList>
    </citation>
    <scope>IDENTIFICATION</scope>
    <source>
        <strain evidence="1">IAEA</strain>
    </source>
</reference>
<reference evidence="2" key="1">
    <citation type="submission" date="2015-01" db="EMBL/GenBank/DDBJ databases">
        <authorList>
            <person name="Aksoy S."/>
            <person name="Warren W."/>
            <person name="Wilson R.K."/>
        </authorList>
    </citation>
    <scope>NUCLEOTIDE SEQUENCE [LARGE SCALE GENOMIC DNA]</scope>
    <source>
        <strain evidence="2">IAEA</strain>
    </source>
</reference>